<dbReference type="RefSeq" id="WP_073183177.1">
    <property type="nucleotide sequence ID" value="NZ_FQXI01000001.1"/>
</dbReference>
<gene>
    <name evidence="3" type="ORF">SAMN02745245_00366</name>
</gene>
<dbReference type="EMBL" id="FQXI01000001">
    <property type="protein sequence ID" value="SHH02240.1"/>
    <property type="molecule type" value="Genomic_DNA"/>
</dbReference>
<evidence type="ECO:0000313" key="4">
    <source>
        <dbReference type="Proteomes" id="UP000184032"/>
    </source>
</evidence>
<accession>A0A1M5PKM2</accession>
<evidence type="ECO:0000313" key="3">
    <source>
        <dbReference type="EMBL" id="SHH02240.1"/>
    </source>
</evidence>
<dbReference type="OrthoDB" id="2560583at2"/>
<protein>
    <submittedName>
        <fullName evidence="3">Molybdenum cofactor biosynthesis protein F</fullName>
    </submittedName>
</protein>
<keyword evidence="4" id="KW-1185">Reference proteome</keyword>
<reference evidence="3 4" key="1">
    <citation type="submission" date="2016-11" db="EMBL/GenBank/DDBJ databases">
        <authorList>
            <person name="Jaros S."/>
            <person name="Januszkiewicz K."/>
            <person name="Wedrychowicz H."/>
        </authorList>
    </citation>
    <scope>NUCLEOTIDE SEQUENCE [LARGE SCALE GENOMIC DNA]</scope>
    <source>
        <strain evidence="3 4">DSM 21120</strain>
    </source>
</reference>
<dbReference type="InterPro" id="IPR024724">
    <property type="entry name" value="MoaF_N"/>
</dbReference>
<name>A0A1M5PKM2_9FIRM</name>
<dbReference type="Pfam" id="PF17409">
    <property type="entry name" value="MoaF_C"/>
    <property type="match status" value="1"/>
</dbReference>
<evidence type="ECO:0000259" key="2">
    <source>
        <dbReference type="Pfam" id="PF17409"/>
    </source>
</evidence>
<dbReference type="InterPro" id="IPR012674">
    <property type="entry name" value="Calycin"/>
</dbReference>
<proteinExistence type="predicted"/>
<feature type="domain" description="MoaF C-terminal" evidence="2">
    <location>
        <begin position="159"/>
        <end position="268"/>
    </location>
</feature>
<dbReference type="Pfam" id="PF10703">
    <property type="entry name" value="MoaF"/>
    <property type="match status" value="1"/>
</dbReference>
<organism evidence="3 4">
    <name type="scientific">Anaerosphaera aminiphila DSM 21120</name>
    <dbReference type="NCBI Taxonomy" id="1120995"/>
    <lineage>
        <taxon>Bacteria</taxon>
        <taxon>Bacillati</taxon>
        <taxon>Bacillota</taxon>
        <taxon>Tissierellia</taxon>
        <taxon>Tissierellales</taxon>
        <taxon>Peptoniphilaceae</taxon>
        <taxon>Anaerosphaera</taxon>
    </lineage>
</organism>
<dbReference type="Proteomes" id="UP000184032">
    <property type="component" value="Unassembled WGS sequence"/>
</dbReference>
<sequence length="276" mass="31320">MSKKNDNYITLTEMADGFSEYNLPQTSYFSKKKDLSVFLDDGNELKFTFIDDENLEYTVIGGEDNGVTGKSAYIATEPRENIFYLSYVHKEKILLTIILDMNKKIATVIFGLFPNDETDTLPIFKRVMNDLPAYASSVYFHNAAVDGHYENGKTETFPFTNELAGKNATYTYSNKDAYVHTYYDVDLFTWYCYSGNEAGLGDTDYVKFLKIADNLYVIIWIEKILHVISTIILDFNANQSTGSMASYEGKDYRGKILNVPSGAKIKKIEGLDVTKL</sequence>
<dbReference type="InterPro" id="IPR035348">
    <property type="entry name" value="MoaF_C"/>
</dbReference>
<dbReference type="STRING" id="1120995.SAMN02745245_00366"/>
<evidence type="ECO:0000259" key="1">
    <source>
        <dbReference type="Pfam" id="PF10703"/>
    </source>
</evidence>
<feature type="domain" description="Molybdenum cofactor biosynthesis protein F N-terminal" evidence="1">
    <location>
        <begin position="7"/>
        <end position="114"/>
    </location>
</feature>
<dbReference type="Gene3D" id="2.40.128.20">
    <property type="match status" value="2"/>
</dbReference>
<dbReference type="AlphaFoldDB" id="A0A1M5PKM2"/>